<feature type="transmembrane region" description="Helical" evidence="9">
    <location>
        <begin position="169"/>
        <end position="188"/>
    </location>
</feature>
<evidence type="ECO:0000313" key="10">
    <source>
        <dbReference type="EMBL" id="CAB4680196.1"/>
    </source>
</evidence>
<dbReference type="CDD" id="cd06582">
    <property type="entry name" value="TM_PBP1_LivH_like"/>
    <property type="match status" value="1"/>
</dbReference>
<feature type="transmembrane region" description="Helical" evidence="9">
    <location>
        <begin position="208"/>
        <end position="229"/>
    </location>
</feature>
<feature type="transmembrane region" description="Helical" evidence="9">
    <location>
        <begin position="303"/>
        <end position="324"/>
    </location>
</feature>
<evidence type="ECO:0000256" key="9">
    <source>
        <dbReference type="SAM" id="Phobius"/>
    </source>
</evidence>
<evidence type="ECO:0000256" key="4">
    <source>
        <dbReference type="ARBA" id="ARBA00022692"/>
    </source>
</evidence>
<reference evidence="10" key="1">
    <citation type="submission" date="2020-05" db="EMBL/GenBank/DDBJ databases">
        <authorList>
            <person name="Chiriac C."/>
            <person name="Salcher M."/>
            <person name="Ghai R."/>
            <person name="Kavagutti S V."/>
        </authorList>
    </citation>
    <scope>NUCLEOTIDE SEQUENCE</scope>
</reference>
<name>A0A6J6N225_9ZZZZ</name>
<dbReference type="AlphaFoldDB" id="A0A6J6N225"/>
<evidence type="ECO:0000256" key="3">
    <source>
        <dbReference type="ARBA" id="ARBA00022475"/>
    </source>
</evidence>
<dbReference type="GO" id="GO:0022857">
    <property type="term" value="F:transmembrane transporter activity"/>
    <property type="evidence" value="ECO:0007669"/>
    <property type="project" value="InterPro"/>
</dbReference>
<keyword evidence="2" id="KW-0813">Transport</keyword>
<dbReference type="Pfam" id="PF13620">
    <property type="entry name" value="CarboxypepD_reg"/>
    <property type="match status" value="1"/>
</dbReference>
<dbReference type="InterPro" id="IPR052157">
    <property type="entry name" value="BCAA_transport_permease"/>
</dbReference>
<dbReference type="InterPro" id="IPR001851">
    <property type="entry name" value="ABC_transp_permease"/>
</dbReference>
<feature type="transmembrane region" description="Helical" evidence="9">
    <location>
        <begin position="256"/>
        <end position="274"/>
    </location>
</feature>
<evidence type="ECO:0000256" key="1">
    <source>
        <dbReference type="ARBA" id="ARBA00004651"/>
    </source>
</evidence>
<gene>
    <name evidence="10" type="ORF">UFOPK2310_01176</name>
</gene>
<keyword evidence="5" id="KW-0029">Amino-acid transport</keyword>
<feature type="transmembrane region" description="Helical" evidence="9">
    <location>
        <begin position="336"/>
        <end position="368"/>
    </location>
</feature>
<keyword evidence="3" id="KW-1003">Cell membrane</keyword>
<feature type="transmembrane region" description="Helical" evidence="9">
    <location>
        <begin position="120"/>
        <end position="142"/>
    </location>
</feature>
<evidence type="ECO:0000256" key="7">
    <source>
        <dbReference type="ARBA" id="ARBA00023136"/>
    </source>
</evidence>
<dbReference type="InterPro" id="IPR013784">
    <property type="entry name" value="Carb-bd-like_fold"/>
</dbReference>
<dbReference type="Pfam" id="PF02653">
    <property type="entry name" value="BPD_transp_2"/>
    <property type="match status" value="1"/>
</dbReference>
<evidence type="ECO:0000256" key="8">
    <source>
        <dbReference type="ARBA" id="ARBA00037998"/>
    </source>
</evidence>
<feature type="transmembrane region" description="Helical" evidence="9">
    <location>
        <begin position="380"/>
        <end position="398"/>
    </location>
</feature>
<dbReference type="SUPFAM" id="SSF49452">
    <property type="entry name" value="Starch-binding domain-like"/>
    <property type="match status" value="1"/>
</dbReference>
<comment type="similarity">
    <text evidence="8">Belongs to the binding-protein-dependent transport system permease family. LivHM subfamily.</text>
</comment>
<keyword evidence="6 9" id="KW-1133">Transmembrane helix</keyword>
<dbReference type="GO" id="GO:0030246">
    <property type="term" value="F:carbohydrate binding"/>
    <property type="evidence" value="ECO:0007669"/>
    <property type="project" value="InterPro"/>
</dbReference>
<dbReference type="GO" id="GO:0006865">
    <property type="term" value="P:amino acid transport"/>
    <property type="evidence" value="ECO:0007669"/>
    <property type="project" value="UniProtKB-KW"/>
</dbReference>
<dbReference type="PANTHER" id="PTHR11795">
    <property type="entry name" value="BRANCHED-CHAIN AMINO ACID TRANSPORT SYSTEM PERMEASE PROTEIN LIVH"/>
    <property type="match status" value="1"/>
</dbReference>
<dbReference type="GO" id="GO:0005886">
    <property type="term" value="C:plasma membrane"/>
    <property type="evidence" value="ECO:0007669"/>
    <property type="project" value="UniProtKB-SubCell"/>
</dbReference>
<dbReference type="PANTHER" id="PTHR11795:SF445">
    <property type="entry name" value="AMINO ACID ABC TRANSPORTER PERMEASE PROTEIN"/>
    <property type="match status" value="1"/>
</dbReference>
<organism evidence="10">
    <name type="scientific">freshwater metagenome</name>
    <dbReference type="NCBI Taxonomy" id="449393"/>
    <lineage>
        <taxon>unclassified sequences</taxon>
        <taxon>metagenomes</taxon>
        <taxon>ecological metagenomes</taxon>
    </lineage>
</organism>
<proteinExistence type="inferred from homology"/>
<evidence type="ECO:0000256" key="6">
    <source>
        <dbReference type="ARBA" id="ARBA00022989"/>
    </source>
</evidence>
<evidence type="ECO:0000256" key="5">
    <source>
        <dbReference type="ARBA" id="ARBA00022970"/>
    </source>
</evidence>
<dbReference type="EMBL" id="CAEZWW010000155">
    <property type="protein sequence ID" value="CAB4680196.1"/>
    <property type="molecule type" value="Genomic_DNA"/>
</dbReference>
<accession>A0A6J6N225</accession>
<keyword evidence="4 9" id="KW-0812">Transmembrane</keyword>
<evidence type="ECO:0000256" key="2">
    <source>
        <dbReference type="ARBA" id="ARBA00022448"/>
    </source>
</evidence>
<protein>
    <submittedName>
        <fullName evidence="10">Unannotated protein</fullName>
    </submittedName>
</protein>
<comment type="subcellular location">
    <subcellularLocation>
        <location evidence="1">Cell membrane</location>
        <topology evidence="1">Multi-pass membrane protein</topology>
    </subcellularLocation>
</comment>
<keyword evidence="7 9" id="KW-0472">Membrane</keyword>
<sequence>MAFAPSAAAAGTAIVGTLKGPDGSALVNVSLTAAAEGFTETVVSGSDGAFRIEVPKGGTYQLTVDAATLPTGITFSKAADQDRSILVLGGEKKVLFTFASGADGGTATTSSFTWARISQLLVDGLFFGILIALGAVGLNLIFGTTGLTNFSHGELLTLGAFTAVVLNELGLNLIIAAPIAVALSAILWGWGQNRILWKPLRRRKTGLIASMVVTIGLAITIRYALLLFFGGSPRSYQQFAGQSGLEFGPVSIPPKSIVFAILAAIAIAATVFWLQRSRIGKATRAVSDNPALASATGIDVERVISVVWILGAGLAAFAGIYLGSTQDVTWNMGQRLLLVMFAAVTLGGLGTIYGAIVGALVVGMFVQLSTLFIPTEMKTVGALFLMIIILLVRPQGILGRRERVG</sequence>